<dbReference type="Proteomes" id="UP000467132">
    <property type="component" value="Unassembled WGS sequence"/>
</dbReference>
<evidence type="ECO:0000313" key="3">
    <source>
        <dbReference type="Proteomes" id="UP000467132"/>
    </source>
</evidence>
<comment type="caution">
    <text evidence="2">The sequence shown here is derived from an EMBL/GenBank/DDBJ whole genome shotgun (WGS) entry which is preliminary data.</text>
</comment>
<evidence type="ECO:0000313" key="2">
    <source>
        <dbReference type="EMBL" id="NBI08312.1"/>
    </source>
</evidence>
<keyword evidence="3" id="KW-1185">Reference proteome</keyword>
<protein>
    <submittedName>
        <fullName evidence="2">Uncharacterized protein</fullName>
    </submittedName>
</protein>
<sequence>MKKSFKNVIIIILTLFLQDITYKIGGFNYGNAPILSVETFYDFVIFAFYYISISYILDKTIMKNDEK</sequence>
<keyword evidence="1" id="KW-0812">Transmembrane</keyword>
<evidence type="ECO:0000256" key="1">
    <source>
        <dbReference type="SAM" id="Phobius"/>
    </source>
</evidence>
<feature type="transmembrane region" description="Helical" evidence="1">
    <location>
        <begin position="39"/>
        <end position="57"/>
    </location>
</feature>
<accession>A0A845R4H0</accession>
<proteinExistence type="predicted"/>
<gene>
    <name evidence="2" type="ORF">D3Z33_15775</name>
</gene>
<keyword evidence="1" id="KW-0472">Membrane</keyword>
<dbReference type="AlphaFoldDB" id="A0A845R4H0"/>
<reference evidence="2 3" key="1">
    <citation type="submission" date="2018-08" db="EMBL/GenBank/DDBJ databases">
        <title>Murine metabolic-syndrome-specific gut microbial biobank.</title>
        <authorList>
            <person name="Liu C."/>
        </authorList>
    </citation>
    <scope>NUCLEOTIDE SEQUENCE [LARGE SCALE GENOMIC DNA]</scope>
    <source>
        <strain evidence="2 3">583</strain>
    </source>
</reference>
<dbReference type="RefSeq" id="WP_160198772.1">
    <property type="nucleotide sequence ID" value="NZ_QXXA01000028.1"/>
</dbReference>
<name>A0A845R4H0_9CLOT</name>
<keyword evidence="1" id="KW-1133">Transmembrane helix</keyword>
<dbReference type="EMBL" id="QXXA01000028">
    <property type="protein sequence ID" value="NBI08312.1"/>
    <property type="molecule type" value="Genomic_DNA"/>
</dbReference>
<organism evidence="2 3">
    <name type="scientific">Senegalia massiliensis</name>
    <dbReference type="NCBI Taxonomy" id="1720316"/>
    <lineage>
        <taxon>Bacteria</taxon>
        <taxon>Bacillati</taxon>
        <taxon>Bacillota</taxon>
        <taxon>Clostridia</taxon>
        <taxon>Eubacteriales</taxon>
        <taxon>Clostridiaceae</taxon>
        <taxon>Senegalia</taxon>
    </lineage>
</organism>